<gene>
    <name evidence="2" type="ORF">RBWH47_04143</name>
</gene>
<evidence type="ECO:0000313" key="3">
    <source>
        <dbReference type="Proteomes" id="UP000006222"/>
    </source>
</evidence>
<proteinExistence type="predicted"/>
<evidence type="ECO:0000313" key="2">
    <source>
        <dbReference type="EMBL" id="EGF29184.1"/>
    </source>
</evidence>
<keyword evidence="1" id="KW-0175">Coiled coil</keyword>
<name>F2AMA6_RHOBT</name>
<dbReference type="PATRIC" id="fig|991778.3.peg.842"/>
<dbReference type="AlphaFoldDB" id="F2AMA6"/>
<dbReference type="Proteomes" id="UP000006222">
    <property type="component" value="Unassembled WGS sequence"/>
</dbReference>
<feature type="coiled-coil region" evidence="1">
    <location>
        <begin position="13"/>
        <end position="65"/>
    </location>
</feature>
<dbReference type="RefSeq" id="WP_007324773.1">
    <property type="nucleotide sequence ID" value="NZ_AFAR01000050.1"/>
</dbReference>
<protein>
    <submittedName>
        <fullName evidence="2">Uncharacterized protein</fullName>
    </submittedName>
</protein>
<accession>F2AMA6</accession>
<reference evidence="2 3" key="1">
    <citation type="journal article" date="2013" name="Mar. Genomics">
        <title>Expression of sulfatases in Rhodopirellula baltica and the diversity of sulfatases in the genus Rhodopirellula.</title>
        <authorList>
            <person name="Wegner C.E."/>
            <person name="Richter-Heitmann T."/>
            <person name="Klindworth A."/>
            <person name="Klockow C."/>
            <person name="Richter M."/>
            <person name="Achstetter T."/>
            <person name="Glockner F.O."/>
            <person name="Harder J."/>
        </authorList>
    </citation>
    <scope>NUCLEOTIDE SEQUENCE [LARGE SCALE GENOMIC DNA]</scope>
    <source>
        <strain evidence="2 3">WH47</strain>
    </source>
</reference>
<dbReference type="EMBL" id="AFAR01000050">
    <property type="protein sequence ID" value="EGF29184.1"/>
    <property type="molecule type" value="Genomic_DNA"/>
</dbReference>
<sequence>MPASARRLVSNMLDDLKEERDSLALQIHLGKQEAKSELDRLDKKLEQLNEEYQPLKNAVDESSEDIVAALQLVGDEIMNGFDRIRRSLK</sequence>
<organism evidence="2 3">
    <name type="scientific">Rhodopirellula baltica WH47</name>
    <dbReference type="NCBI Taxonomy" id="991778"/>
    <lineage>
        <taxon>Bacteria</taxon>
        <taxon>Pseudomonadati</taxon>
        <taxon>Planctomycetota</taxon>
        <taxon>Planctomycetia</taxon>
        <taxon>Pirellulales</taxon>
        <taxon>Pirellulaceae</taxon>
        <taxon>Rhodopirellula</taxon>
    </lineage>
</organism>
<comment type="caution">
    <text evidence="2">The sequence shown here is derived from an EMBL/GenBank/DDBJ whole genome shotgun (WGS) entry which is preliminary data.</text>
</comment>
<evidence type="ECO:0000256" key="1">
    <source>
        <dbReference type="SAM" id="Coils"/>
    </source>
</evidence>